<evidence type="ECO:0000313" key="10">
    <source>
        <dbReference type="EMBL" id="EMF11035.1"/>
    </source>
</evidence>
<keyword evidence="2" id="KW-0812">Transmembrane</keyword>
<dbReference type="GO" id="GO:0016020">
    <property type="term" value="C:membrane"/>
    <property type="evidence" value="ECO:0007669"/>
    <property type="project" value="UniProtKB-SubCell"/>
</dbReference>
<keyword evidence="7" id="KW-0472">Membrane</keyword>
<dbReference type="InterPro" id="IPR013083">
    <property type="entry name" value="Znf_RING/FYVE/PHD"/>
</dbReference>
<sequence>MASLPARQPSSRRASSQRSEEPLEPSQAPESPLHSHPHSNSPSPSHRSPSQQSRESRSPARSRSEDSDTIFVHSAEHTADAEGQAEEPRDMASPQSRNEEDRKKCWICISDETEDTPDTAPWRDPCPCALVAHEDCLLDWIADVEAPRNRAGRGIGPPKIECPQCKADIRLSRPRDYLVDAVNTLQRLGDTAVIPVSVFALAGAMQHLSAVFGTHAIYAVFGAEDSYRILQPLFDMTERVPLEVSARDPGQVMELMSNFVLERARNWRLLFGLPLIAPVLILSRTSLADSVLPVLPMVFCASQAQFSGVSPDFATWPPSAGFAFASLPYVRSLYKACYKTVWAKKEEQWREAIKPRVSQQNEEDAAANNGQNPAEVALEGENIFEIRIDHNVWDEGDWDEEEERLVQQAADRQPAAVPHDMIAGADEAAAAAPAPVIRDGRILNGAEQEQQDAPAPAPAPDQPNNGNGRRLSLSVNHALQSVVGALFFPTIAGLAGEALKLVLPHTWVAEPPPSLLFWNRRPKGFLQNKWARSLVGGCLVVVCKDALLLYVKWRMAQMHKSRRVLDFDRSKGRGPLRSSSPSSG</sequence>
<feature type="compositionally biased region" description="Low complexity" evidence="8">
    <location>
        <begin position="1"/>
        <end position="17"/>
    </location>
</feature>
<evidence type="ECO:0000256" key="3">
    <source>
        <dbReference type="ARBA" id="ARBA00022723"/>
    </source>
</evidence>
<feature type="region of interest" description="Disordered" evidence="8">
    <location>
        <begin position="354"/>
        <end position="374"/>
    </location>
</feature>
<evidence type="ECO:0000256" key="4">
    <source>
        <dbReference type="ARBA" id="ARBA00022771"/>
    </source>
</evidence>
<evidence type="ECO:0000256" key="6">
    <source>
        <dbReference type="ARBA" id="ARBA00022989"/>
    </source>
</evidence>
<dbReference type="InterPro" id="IPR011016">
    <property type="entry name" value="Znf_RING-CH"/>
</dbReference>
<dbReference type="SUPFAM" id="SSF57850">
    <property type="entry name" value="RING/U-box"/>
    <property type="match status" value="1"/>
</dbReference>
<dbReference type="Proteomes" id="UP000016931">
    <property type="component" value="Unassembled WGS sequence"/>
</dbReference>
<dbReference type="OrthoDB" id="5817083at2759"/>
<dbReference type="PROSITE" id="PS51292">
    <property type="entry name" value="ZF_RING_CH"/>
    <property type="match status" value="1"/>
</dbReference>
<dbReference type="OMA" id="DFDLWPP"/>
<evidence type="ECO:0000256" key="1">
    <source>
        <dbReference type="ARBA" id="ARBA00004141"/>
    </source>
</evidence>
<evidence type="ECO:0000256" key="2">
    <source>
        <dbReference type="ARBA" id="ARBA00022692"/>
    </source>
</evidence>
<name>M3AWB7_SPHMS</name>
<keyword evidence="6" id="KW-1133">Transmembrane helix</keyword>
<evidence type="ECO:0000256" key="7">
    <source>
        <dbReference type="ARBA" id="ARBA00023136"/>
    </source>
</evidence>
<dbReference type="GeneID" id="27906186"/>
<feature type="compositionally biased region" description="Basic and acidic residues" evidence="8">
    <location>
        <begin position="54"/>
        <end position="66"/>
    </location>
</feature>
<comment type="subcellular location">
    <subcellularLocation>
        <location evidence="1">Membrane</location>
        <topology evidence="1">Multi-pass membrane protein</topology>
    </subcellularLocation>
</comment>
<dbReference type="eggNOG" id="KOG3053">
    <property type="taxonomic scope" value="Eukaryota"/>
</dbReference>
<reference evidence="10 11" key="1">
    <citation type="journal article" date="2012" name="PLoS Pathog.">
        <title>Diverse lifestyles and strategies of plant pathogenesis encoded in the genomes of eighteen Dothideomycetes fungi.</title>
        <authorList>
            <person name="Ohm R.A."/>
            <person name="Feau N."/>
            <person name="Henrissat B."/>
            <person name="Schoch C.L."/>
            <person name="Horwitz B.A."/>
            <person name="Barry K.W."/>
            <person name="Condon B.J."/>
            <person name="Copeland A.C."/>
            <person name="Dhillon B."/>
            <person name="Glaser F."/>
            <person name="Hesse C.N."/>
            <person name="Kosti I."/>
            <person name="LaButti K."/>
            <person name="Lindquist E.A."/>
            <person name="Lucas S."/>
            <person name="Salamov A.A."/>
            <person name="Bradshaw R.E."/>
            <person name="Ciuffetti L."/>
            <person name="Hamelin R.C."/>
            <person name="Kema G.H.J."/>
            <person name="Lawrence C."/>
            <person name="Scott J.A."/>
            <person name="Spatafora J.W."/>
            <person name="Turgeon B.G."/>
            <person name="de Wit P.J.G.M."/>
            <person name="Zhong S."/>
            <person name="Goodwin S.B."/>
            <person name="Grigoriev I.V."/>
        </authorList>
    </citation>
    <scope>NUCLEOTIDE SEQUENCE [LARGE SCALE GENOMIC DNA]</scope>
    <source>
        <strain evidence="10 11">SO2202</strain>
    </source>
</reference>
<evidence type="ECO:0000256" key="5">
    <source>
        <dbReference type="ARBA" id="ARBA00022833"/>
    </source>
</evidence>
<evidence type="ECO:0000259" key="9">
    <source>
        <dbReference type="PROSITE" id="PS51292"/>
    </source>
</evidence>
<dbReference type="GO" id="GO:0008270">
    <property type="term" value="F:zinc ion binding"/>
    <property type="evidence" value="ECO:0007669"/>
    <property type="project" value="UniProtKB-KW"/>
</dbReference>
<feature type="compositionally biased region" description="Basic and acidic residues" evidence="8">
    <location>
        <begin position="74"/>
        <end position="90"/>
    </location>
</feature>
<dbReference type="PANTHER" id="PTHR46283">
    <property type="entry name" value="E3 UBIQUITIN-PROTEIN LIGASE MARCH5"/>
    <property type="match status" value="1"/>
</dbReference>
<keyword evidence="3" id="KW-0479">Metal-binding</keyword>
<accession>M3AWB7</accession>
<feature type="region of interest" description="Disordered" evidence="8">
    <location>
        <begin position="448"/>
        <end position="470"/>
    </location>
</feature>
<dbReference type="AlphaFoldDB" id="M3AWB7"/>
<feature type="domain" description="RING-CH-type" evidence="9">
    <location>
        <begin position="97"/>
        <end position="172"/>
    </location>
</feature>
<organism evidence="10 11">
    <name type="scientific">Sphaerulina musiva (strain SO2202)</name>
    <name type="common">Poplar stem canker fungus</name>
    <name type="synonym">Septoria musiva</name>
    <dbReference type="NCBI Taxonomy" id="692275"/>
    <lineage>
        <taxon>Eukaryota</taxon>
        <taxon>Fungi</taxon>
        <taxon>Dikarya</taxon>
        <taxon>Ascomycota</taxon>
        <taxon>Pezizomycotina</taxon>
        <taxon>Dothideomycetes</taxon>
        <taxon>Dothideomycetidae</taxon>
        <taxon>Mycosphaerellales</taxon>
        <taxon>Mycosphaerellaceae</taxon>
        <taxon>Sphaerulina</taxon>
    </lineage>
</organism>
<feature type="compositionally biased region" description="Low complexity" evidence="8">
    <location>
        <begin position="29"/>
        <end position="53"/>
    </location>
</feature>
<dbReference type="EMBL" id="KB456266">
    <property type="protein sequence ID" value="EMF11035.1"/>
    <property type="molecule type" value="Genomic_DNA"/>
</dbReference>
<feature type="region of interest" description="Disordered" evidence="8">
    <location>
        <begin position="1"/>
        <end position="101"/>
    </location>
</feature>
<dbReference type="HOGENOM" id="CLU_026793_0_0_1"/>
<proteinExistence type="predicted"/>
<evidence type="ECO:0000256" key="8">
    <source>
        <dbReference type="SAM" id="MobiDB-lite"/>
    </source>
</evidence>
<dbReference type="STRING" id="692275.M3AWB7"/>
<protein>
    <recommendedName>
        <fullName evidence="9">RING-CH-type domain-containing protein</fullName>
    </recommendedName>
</protein>
<dbReference type="Pfam" id="PF12906">
    <property type="entry name" value="RINGv"/>
    <property type="match status" value="1"/>
</dbReference>
<evidence type="ECO:0000313" key="11">
    <source>
        <dbReference type="Proteomes" id="UP000016931"/>
    </source>
</evidence>
<dbReference type="Gene3D" id="3.30.40.10">
    <property type="entry name" value="Zinc/RING finger domain, C3HC4 (zinc finger)"/>
    <property type="match status" value="1"/>
</dbReference>
<keyword evidence="5" id="KW-0862">Zinc</keyword>
<keyword evidence="4" id="KW-0863">Zinc-finger</keyword>
<dbReference type="RefSeq" id="XP_016759156.1">
    <property type="nucleotide sequence ID" value="XM_016909049.1"/>
</dbReference>
<keyword evidence="11" id="KW-1185">Reference proteome</keyword>
<gene>
    <name evidence="10" type="ORF">SEPMUDRAFT_47984</name>
</gene>